<feature type="compositionally biased region" description="Acidic residues" evidence="3">
    <location>
        <begin position="162"/>
        <end position="177"/>
    </location>
</feature>
<comment type="subcellular location">
    <subcellularLocation>
        <location evidence="1">Nucleus</location>
    </subcellularLocation>
</comment>
<reference evidence="4 5" key="1">
    <citation type="journal article" date="2014" name="Nat. Commun.">
        <title>Klebsormidium flaccidum genome reveals primary factors for plant terrestrial adaptation.</title>
        <authorList>
            <person name="Hori K."/>
            <person name="Maruyama F."/>
            <person name="Fujisawa T."/>
            <person name="Togashi T."/>
            <person name="Yamamoto N."/>
            <person name="Seo M."/>
            <person name="Sato S."/>
            <person name="Yamada T."/>
            <person name="Mori H."/>
            <person name="Tajima N."/>
            <person name="Moriyama T."/>
            <person name="Ikeuchi M."/>
            <person name="Watanabe M."/>
            <person name="Wada H."/>
            <person name="Kobayashi K."/>
            <person name="Saito M."/>
            <person name="Masuda T."/>
            <person name="Sasaki-Sekimoto Y."/>
            <person name="Mashiguchi K."/>
            <person name="Awai K."/>
            <person name="Shimojima M."/>
            <person name="Masuda S."/>
            <person name="Iwai M."/>
            <person name="Nobusawa T."/>
            <person name="Narise T."/>
            <person name="Kondo S."/>
            <person name="Saito H."/>
            <person name="Sato R."/>
            <person name="Murakawa M."/>
            <person name="Ihara Y."/>
            <person name="Oshima-Yamada Y."/>
            <person name="Ohtaka K."/>
            <person name="Satoh M."/>
            <person name="Sonobe K."/>
            <person name="Ishii M."/>
            <person name="Ohtani R."/>
            <person name="Kanamori-Sato M."/>
            <person name="Honoki R."/>
            <person name="Miyazaki D."/>
            <person name="Mochizuki H."/>
            <person name="Umetsu J."/>
            <person name="Higashi K."/>
            <person name="Shibata D."/>
            <person name="Kamiya Y."/>
            <person name="Sato N."/>
            <person name="Nakamura Y."/>
            <person name="Tabata S."/>
            <person name="Ida S."/>
            <person name="Kurokawa K."/>
            <person name="Ohta H."/>
        </authorList>
    </citation>
    <scope>NUCLEOTIDE SEQUENCE [LARGE SCALE GENOMIC DNA]</scope>
    <source>
        <strain evidence="4 5">NIES-2285</strain>
    </source>
</reference>
<evidence type="ECO:0000256" key="2">
    <source>
        <dbReference type="ARBA" id="ARBA00023242"/>
    </source>
</evidence>
<feature type="region of interest" description="Disordered" evidence="3">
    <location>
        <begin position="258"/>
        <end position="281"/>
    </location>
</feature>
<sequence length="615" mass="65754">MVGPATDCLANPLGCIRQLFDKAVTNGMTPQQLGSSDWGAKEFFAGEIAKLGGADMVPLLNSTSLDLLPSGTLVRFQGMVQDMFDPEYYVGAFKETPSSTWHTTKYTDVYDVPIASGPDAQVWERKLLYCVPIPGQSDWSRGTRPTSLNGPGAHREKRPRDDEEMSIAEPMLEEGEAGQESIGEQAKRQREASSSGMSNNETGGCGLLGEGMNLPLPSLLLPCLVKVYDDADAGLKLNDVAEFVGILTFDPQLAAAGSVGRGEPASGMPGEGAAGDSLDEELPPSLRLSPSKVPRLQCIYLHKLPTLVPGLPPPASLAHAAAAQELAQSASALRACAVSLLTVALGGDTLAAQYLLLTLLSKVTGRAEPMAVGKLALNLVGCPAASPPGASPLASVLRSALPALVPACHLLPLSLDLLNRAPLVPRKDYTLNRLVAAPLQLAAGTVLVVDETALQPGTASATGVRNLQALQHLVEWQKLEYDFQWYTVDVLTDVPVLALSEARSLLPADVTLPLRQTRTATWAPLPDAELVALRRYLGLARQLEHTIGEATTKAIEDDLVAARKGDPSLTSQDFHRWLTLARLTSVSYGESSLSMSRWESVREMERLRLDRLRCV</sequence>
<dbReference type="GO" id="GO:0006261">
    <property type="term" value="P:DNA-templated DNA replication"/>
    <property type="evidence" value="ECO:0000318"/>
    <property type="project" value="GO_Central"/>
</dbReference>
<proteinExistence type="predicted"/>
<dbReference type="Pfam" id="PF09739">
    <property type="entry name" value="MCM_bind"/>
    <property type="match status" value="1"/>
</dbReference>
<dbReference type="PANTHER" id="PTHR13489:SF0">
    <property type="entry name" value="MINI-CHROMOSOME MAINTENANCE COMPLEX-BINDING PROTEIN"/>
    <property type="match status" value="1"/>
</dbReference>
<keyword evidence="2" id="KW-0539">Nucleus</keyword>
<organism evidence="4 5">
    <name type="scientific">Klebsormidium nitens</name>
    <name type="common">Green alga</name>
    <name type="synonym">Ulothrix nitens</name>
    <dbReference type="NCBI Taxonomy" id="105231"/>
    <lineage>
        <taxon>Eukaryota</taxon>
        <taxon>Viridiplantae</taxon>
        <taxon>Streptophyta</taxon>
        <taxon>Klebsormidiophyceae</taxon>
        <taxon>Klebsormidiales</taxon>
        <taxon>Klebsormidiaceae</taxon>
        <taxon>Klebsormidium</taxon>
    </lineage>
</organism>
<keyword evidence="5" id="KW-1185">Reference proteome</keyword>
<dbReference type="STRING" id="105231.A0A1Y1IQF2"/>
<dbReference type="GO" id="GO:0005634">
    <property type="term" value="C:nucleus"/>
    <property type="evidence" value="ECO:0007669"/>
    <property type="project" value="UniProtKB-SubCell"/>
</dbReference>
<dbReference type="InterPro" id="IPR019140">
    <property type="entry name" value="MCM_complex-bd"/>
</dbReference>
<protein>
    <recommendedName>
        <fullName evidence="6">Mini-chromosome maintenance complex-binding protein</fullName>
    </recommendedName>
</protein>
<dbReference type="PANTHER" id="PTHR13489">
    <property type="entry name" value="MINI-CHROMOSOME MAINTENANCE COMPLEX-BINDING PROTEIN"/>
    <property type="match status" value="1"/>
</dbReference>
<dbReference type="EMBL" id="DF238241">
    <property type="protein sequence ID" value="GAQ93090.1"/>
    <property type="molecule type" value="Genomic_DNA"/>
</dbReference>
<evidence type="ECO:0008006" key="6">
    <source>
        <dbReference type="Google" id="ProtNLM"/>
    </source>
</evidence>
<gene>
    <name evidence="4" type="ORF">KFL_012920010</name>
</gene>
<evidence type="ECO:0000256" key="3">
    <source>
        <dbReference type="SAM" id="MobiDB-lite"/>
    </source>
</evidence>
<evidence type="ECO:0000313" key="4">
    <source>
        <dbReference type="EMBL" id="GAQ93090.1"/>
    </source>
</evidence>
<dbReference type="OMA" id="EEHTEMI"/>
<dbReference type="Proteomes" id="UP000054558">
    <property type="component" value="Unassembled WGS sequence"/>
</dbReference>
<accession>A0A1Y1IQF2</accession>
<evidence type="ECO:0000256" key="1">
    <source>
        <dbReference type="ARBA" id="ARBA00004123"/>
    </source>
</evidence>
<feature type="compositionally biased region" description="Polar residues" evidence="3">
    <location>
        <begin position="140"/>
        <end position="149"/>
    </location>
</feature>
<feature type="compositionally biased region" description="Polar residues" evidence="3">
    <location>
        <begin position="192"/>
        <end position="202"/>
    </location>
</feature>
<dbReference type="AlphaFoldDB" id="A0A1Y1IQF2"/>
<feature type="region of interest" description="Disordered" evidence="3">
    <location>
        <begin position="140"/>
        <end position="204"/>
    </location>
</feature>
<dbReference type="GO" id="GO:0003682">
    <property type="term" value="F:chromatin binding"/>
    <property type="evidence" value="ECO:0000318"/>
    <property type="project" value="GO_Central"/>
</dbReference>
<evidence type="ECO:0000313" key="5">
    <source>
        <dbReference type="Proteomes" id="UP000054558"/>
    </source>
</evidence>
<dbReference type="OrthoDB" id="329666at2759"/>
<name>A0A1Y1IQF2_KLENI</name>